<organism evidence="3 4">
    <name type="scientific">Granulicella mallensis</name>
    <dbReference type="NCBI Taxonomy" id="940614"/>
    <lineage>
        <taxon>Bacteria</taxon>
        <taxon>Pseudomonadati</taxon>
        <taxon>Acidobacteriota</taxon>
        <taxon>Terriglobia</taxon>
        <taxon>Terriglobales</taxon>
        <taxon>Acidobacteriaceae</taxon>
        <taxon>Granulicella</taxon>
    </lineage>
</organism>
<dbReference type="PRINTS" id="PR00834">
    <property type="entry name" value="PROTEASES2C"/>
</dbReference>
<dbReference type="GO" id="GO:0006508">
    <property type="term" value="P:proteolysis"/>
    <property type="evidence" value="ECO:0007669"/>
    <property type="project" value="UniProtKB-KW"/>
</dbReference>
<keyword evidence="3" id="KW-0645">Protease</keyword>
<dbReference type="PANTHER" id="PTHR22939:SF129">
    <property type="entry name" value="SERINE PROTEASE HTRA2, MITOCHONDRIAL"/>
    <property type="match status" value="1"/>
</dbReference>
<reference evidence="3 4" key="1">
    <citation type="submission" date="2020-08" db="EMBL/GenBank/DDBJ databases">
        <title>Genomic Encyclopedia of Type Strains, Phase IV (KMG-V): Genome sequencing to study the core and pangenomes of soil and plant-associated prokaryotes.</title>
        <authorList>
            <person name="Whitman W."/>
        </authorList>
    </citation>
    <scope>NUCLEOTIDE SEQUENCE [LARGE SCALE GENOMIC DNA]</scope>
    <source>
        <strain evidence="3 4">X5P3</strain>
    </source>
</reference>
<gene>
    <name evidence="3" type="ORF">HDF15_002246</name>
</gene>
<comment type="caution">
    <text evidence="3">The sequence shown here is derived from an EMBL/GenBank/DDBJ whole genome shotgun (WGS) entry which is preliminary data.</text>
</comment>
<evidence type="ECO:0000313" key="3">
    <source>
        <dbReference type="EMBL" id="MBB5063898.1"/>
    </source>
</evidence>
<evidence type="ECO:0000313" key="4">
    <source>
        <dbReference type="Proteomes" id="UP000584867"/>
    </source>
</evidence>
<dbReference type="InterPro" id="IPR009003">
    <property type="entry name" value="Peptidase_S1_PA"/>
</dbReference>
<dbReference type="Gene3D" id="2.40.10.10">
    <property type="entry name" value="Trypsin-like serine proteases"/>
    <property type="match status" value="2"/>
</dbReference>
<dbReference type="EC" id="3.4.21.107" evidence="3"/>
<feature type="domain" description="PEGA" evidence="2">
    <location>
        <begin position="387"/>
        <end position="452"/>
    </location>
</feature>
<accession>A0A7W7ZQD0</accession>
<dbReference type="Pfam" id="PF08308">
    <property type="entry name" value="PEGA"/>
    <property type="match status" value="2"/>
</dbReference>
<evidence type="ECO:0000259" key="2">
    <source>
        <dbReference type="Pfam" id="PF08308"/>
    </source>
</evidence>
<keyword evidence="1" id="KW-0732">Signal</keyword>
<feature type="chain" id="PRO_5031340062" evidence="1">
    <location>
        <begin position="42"/>
        <end position="456"/>
    </location>
</feature>
<dbReference type="AlphaFoldDB" id="A0A7W7ZQD0"/>
<dbReference type="SUPFAM" id="SSF50494">
    <property type="entry name" value="Trypsin-like serine proteases"/>
    <property type="match status" value="1"/>
</dbReference>
<feature type="signal peptide" evidence="1">
    <location>
        <begin position="1"/>
        <end position="41"/>
    </location>
</feature>
<feature type="domain" description="PEGA" evidence="2">
    <location>
        <begin position="45"/>
        <end position="72"/>
    </location>
</feature>
<protein>
    <submittedName>
        <fullName evidence="3">Serine protease Do</fullName>
        <ecNumber evidence="3">3.4.21.107</ecNumber>
    </submittedName>
</protein>
<dbReference type="PANTHER" id="PTHR22939">
    <property type="entry name" value="SERINE PROTEASE FAMILY S1C HTRA-RELATED"/>
    <property type="match status" value="1"/>
</dbReference>
<dbReference type="RefSeq" id="WP_184255409.1">
    <property type="nucleotide sequence ID" value="NZ_JACHIO010000008.1"/>
</dbReference>
<dbReference type="Pfam" id="PF13365">
    <property type="entry name" value="Trypsin_2"/>
    <property type="match status" value="1"/>
</dbReference>
<dbReference type="InterPro" id="IPR001940">
    <property type="entry name" value="Peptidase_S1C"/>
</dbReference>
<name>A0A7W7ZQD0_9BACT</name>
<dbReference type="EMBL" id="JACHIO010000008">
    <property type="protein sequence ID" value="MBB5063898.1"/>
    <property type="molecule type" value="Genomic_DNA"/>
</dbReference>
<dbReference type="Proteomes" id="UP000584867">
    <property type="component" value="Unassembled WGS sequence"/>
</dbReference>
<dbReference type="InterPro" id="IPR013229">
    <property type="entry name" value="PEGA"/>
</dbReference>
<dbReference type="GO" id="GO:0004252">
    <property type="term" value="F:serine-type endopeptidase activity"/>
    <property type="evidence" value="ECO:0007669"/>
    <property type="project" value="InterPro"/>
</dbReference>
<dbReference type="InterPro" id="IPR043504">
    <property type="entry name" value="Peptidase_S1_PA_chymotrypsin"/>
</dbReference>
<sequence>MAKKRRQSKQIQKRLRMQFPRNPLSALVVCGLLSLSHTACASDRKLFINSTPEGAQVEINGNITCTTPCELPMASTYFDQTHPAVTGHLDQPFTIRLLKDGFIPKDVNLTTGPHPWRSHNGRNYFEYYTFAIDHFNFRLDPVQAFLGHETKSDSTTEASPTTSSEALPIEQIVRKTLPAIVQIRAGQFSGSGFFITPAGLVATNAHVVEGQQAVTVITSDGITLQSNSIYIDHDRDLALVKVEAHDVSFLTLSLSLPLQGAEVIAVGTPGINDVAGTGLLPNSVSKGIISGIRTFSETTVANAPGRAGTWLQTDTTINHGNSGGPLINRSGLVVGINTLGFAGSGTPGINFALASSELIQVVQQRLGVTLGPGKDAVQHSETAEEKRLSITSTPSGADIEIDGVFLGNTPTSLSIAEGKRVIRITKKGYQSYERTLQIQPNSSQRISAELDPVTTP</sequence>
<proteinExistence type="predicted"/>
<evidence type="ECO:0000256" key="1">
    <source>
        <dbReference type="SAM" id="SignalP"/>
    </source>
</evidence>
<keyword evidence="3" id="KW-0378">Hydrolase</keyword>